<name>A0A0J1D2F0_9BURK</name>
<reference evidence="1 2" key="1">
    <citation type="journal article" date="2015" name="Genome Announc.">
        <title>Draft Genome Sequence of Burkholderia sp. Strain PML1(12), an Ectomycorrhizosphere-Inhabiting Bacterium with Effective Mineral-Weathering Ability.</title>
        <authorList>
            <person name="Uroz S."/>
            <person name="Oger P."/>
        </authorList>
    </citation>
    <scope>NUCLEOTIDE SEQUENCE [LARGE SCALE GENOMIC DNA]</scope>
    <source>
        <strain evidence="2">PML1(12)</strain>
    </source>
</reference>
<dbReference type="AlphaFoldDB" id="A0A0J1D2F0"/>
<dbReference type="EMBL" id="AEJF01000058">
    <property type="protein sequence ID" value="KLU26925.1"/>
    <property type="molecule type" value="Genomic_DNA"/>
</dbReference>
<organism evidence="1 2">
    <name type="scientific">Caballeronia mineralivorans PML1(12)</name>
    <dbReference type="NCBI Taxonomy" id="908627"/>
    <lineage>
        <taxon>Bacteria</taxon>
        <taxon>Pseudomonadati</taxon>
        <taxon>Pseudomonadota</taxon>
        <taxon>Betaproteobacteria</taxon>
        <taxon>Burkholderiales</taxon>
        <taxon>Burkholderiaceae</taxon>
        <taxon>Caballeronia</taxon>
    </lineage>
</organism>
<keyword evidence="2" id="KW-1185">Reference proteome</keyword>
<dbReference type="RefSeq" id="WP_047845937.1">
    <property type="nucleotide sequence ID" value="NZ_AEJF01000058.1"/>
</dbReference>
<evidence type="ECO:0000313" key="2">
    <source>
        <dbReference type="Proteomes" id="UP000035963"/>
    </source>
</evidence>
<sequence length="71" mass="8208">MHYKGYEVAPAAQPLPSGLFAANLVIQDEKSLQKRAYVFDALDYFFESDLAIAYAARWARMWIDNRRLPRA</sequence>
<evidence type="ECO:0000313" key="1">
    <source>
        <dbReference type="EMBL" id="KLU26925.1"/>
    </source>
</evidence>
<gene>
    <name evidence="1" type="ORF">EOS_07315</name>
</gene>
<dbReference type="PATRIC" id="fig|908627.4.peg.1619"/>
<proteinExistence type="predicted"/>
<accession>A0A0J1D2F0</accession>
<dbReference type="Proteomes" id="UP000035963">
    <property type="component" value="Unassembled WGS sequence"/>
</dbReference>
<comment type="caution">
    <text evidence="1">The sequence shown here is derived from an EMBL/GenBank/DDBJ whole genome shotgun (WGS) entry which is preliminary data.</text>
</comment>
<protein>
    <submittedName>
        <fullName evidence="1">Uncharacterized protein</fullName>
    </submittedName>
</protein>
<dbReference type="OrthoDB" id="9010131at2"/>